<name>A0A645DER2_9ZZZZ</name>
<reference evidence="2" key="1">
    <citation type="submission" date="2019-08" db="EMBL/GenBank/DDBJ databases">
        <authorList>
            <person name="Kucharzyk K."/>
            <person name="Murdoch R.W."/>
            <person name="Higgins S."/>
            <person name="Loffler F."/>
        </authorList>
    </citation>
    <scope>NUCLEOTIDE SEQUENCE</scope>
</reference>
<feature type="region of interest" description="Disordered" evidence="1">
    <location>
        <begin position="142"/>
        <end position="170"/>
    </location>
</feature>
<organism evidence="2">
    <name type="scientific">bioreactor metagenome</name>
    <dbReference type="NCBI Taxonomy" id="1076179"/>
    <lineage>
        <taxon>unclassified sequences</taxon>
        <taxon>metagenomes</taxon>
        <taxon>ecological metagenomes</taxon>
    </lineage>
</organism>
<accession>A0A645DER2</accession>
<dbReference type="AlphaFoldDB" id="A0A645DER2"/>
<protein>
    <submittedName>
        <fullName evidence="2">Uncharacterized protein</fullName>
    </submittedName>
</protein>
<evidence type="ECO:0000256" key="1">
    <source>
        <dbReference type="SAM" id="MobiDB-lite"/>
    </source>
</evidence>
<sequence>MNGTDAPQRPPPAQGDALLVRLHGAARLPQRRRHGGQMALLRARQPHLAPRGCRRAEISSRGDAVGHHGVGAAVKLRAALYRNGGGSRAGNLCAAGTEIVLQILDLRLPRGVVNRGDAASAASRQHQIFRRANAWQAEHHLPPHKAGRGAAEPSAVLPDVGPQLPEARQM</sequence>
<proteinExistence type="predicted"/>
<evidence type="ECO:0000313" key="2">
    <source>
        <dbReference type="EMBL" id="MPM87757.1"/>
    </source>
</evidence>
<comment type="caution">
    <text evidence="2">The sequence shown here is derived from an EMBL/GenBank/DDBJ whole genome shotgun (WGS) entry which is preliminary data.</text>
</comment>
<dbReference type="EMBL" id="VSSQ01035519">
    <property type="protein sequence ID" value="MPM87757.1"/>
    <property type="molecule type" value="Genomic_DNA"/>
</dbReference>
<gene>
    <name evidence="2" type="ORF">SDC9_134857</name>
</gene>